<organism evidence="1 2">
    <name type="scientific">Catharanthus roseus</name>
    <name type="common">Madagascar periwinkle</name>
    <name type="synonym">Vinca rosea</name>
    <dbReference type="NCBI Taxonomy" id="4058"/>
    <lineage>
        <taxon>Eukaryota</taxon>
        <taxon>Viridiplantae</taxon>
        <taxon>Streptophyta</taxon>
        <taxon>Embryophyta</taxon>
        <taxon>Tracheophyta</taxon>
        <taxon>Spermatophyta</taxon>
        <taxon>Magnoliopsida</taxon>
        <taxon>eudicotyledons</taxon>
        <taxon>Gunneridae</taxon>
        <taxon>Pentapetalae</taxon>
        <taxon>asterids</taxon>
        <taxon>lamiids</taxon>
        <taxon>Gentianales</taxon>
        <taxon>Apocynaceae</taxon>
        <taxon>Rauvolfioideae</taxon>
        <taxon>Vinceae</taxon>
        <taxon>Catharanthinae</taxon>
        <taxon>Catharanthus</taxon>
    </lineage>
</organism>
<accession>A0ACC0BFF2</accession>
<dbReference type="Proteomes" id="UP001060085">
    <property type="component" value="Linkage Group LG03"/>
</dbReference>
<gene>
    <name evidence="1" type="ORF">M9H77_11733</name>
</gene>
<sequence length="471" mass="52444">MEGEKELAICCSDGRSRENEGSGVSVSLPPFVSPVLGGILKVFLKYRAATVAKKFLSSVPQRLFRPREGVRSHRRTVGFRYGDAAVYASPFTELCWFCTESWQKIICYASWLVQAPGGTQYFARKCKWKGGRNPSRGLSLYKVENQDDVVEVETDEVNDFVVTMGYGLVGYVVGGFPGIEAISKLRNTWRVPNKFHVHKLGWLVFKFDIAADRHNILDRGPYMIYGKPLVLKNMPPLFEFGACTHSILPVWVTLLGLPIVLWNERVLAKICSKIGEPLCTDSINPRTERISYATVLVVVDIAKELTTEIFVKLPNGKMRSQYVVYENLPKYCPLCQVIGHPLEMCRKKTKPQVLGRGKKNDNHQPVQGLKALDGNRNKEHWPAPGQQQCSGKATVPHPTSGSAKGEDNKLDGVQQCLDCSKEVSDWGDQMLSTSGLNFASEPNLAQIFYQVSKDSDRLTVAQPQGGKSLTA</sequence>
<proteinExistence type="predicted"/>
<evidence type="ECO:0000313" key="2">
    <source>
        <dbReference type="Proteomes" id="UP001060085"/>
    </source>
</evidence>
<dbReference type="EMBL" id="CM044703">
    <property type="protein sequence ID" value="KAI5671369.1"/>
    <property type="molecule type" value="Genomic_DNA"/>
</dbReference>
<evidence type="ECO:0000313" key="1">
    <source>
        <dbReference type="EMBL" id="KAI5671369.1"/>
    </source>
</evidence>
<keyword evidence="2" id="KW-1185">Reference proteome</keyword>
<protein>
    <submittedName>
        <fullName evidence="1">Uncharacterized protein</fullName>
    </submittedName>
</protein>
<name>A0ACC0BFF2_CATRO</name>
<comment type="caution">
    <text evidence="1">The sequence shown here is derived from an EMBL/GenBank/DDBJ whole genome shotgun (WGS) entry which is preliminary data.</text>
</comment>
<reference evidence="2" key="1">
    <citation type="journal article" date="2023" name="Nat. Plants">
        <title>Single-cell RNA sequencing provides a high-resolution roadmap for understanding the multicellular compartmentation of specialized metabolism.</title>
        <authorList>
            <person name="Sun S."/>
            <person name="Shen X."/>
            <person name="Li Y."/>
            <person name="Li Y."/>
            <person name="Wang S."/>
            <person name="Li R."/>
            <person name="Zhang H."/>
            <person name="Shen G."/>
            <person name="Guo B."/>
            <person name="Wei J."/>
            <person name="Xu J."/>
            <person name="St-Pierre B."/>
            <person name="Chen S."/>
            <person name="Sun C."/>
        </authorList>
    </citation>
    <scope>NUCLEOTIDE SEQUENCE [LARGE SCALE GENOMIC DNA]</scope>
</reference>